<dbReference type="KEGG" id="iho:Igni_0424"/>
<dbReference type="Proteomes" id="UP000000262">
    <property type="component" value="Chromosome"/>
</dbReference>
<dbReference type="PANTHER" id="PTHR30270:SF2">
    <property type="entry name" value="HYDROGENASE EXPRESSION_FORMATION PROTEIN"/>
    <property type="match status" value="1"/>
</dbReference>
<organism evidence="2 3">
    <name type="scientific">Ignicoccus hospitalis (strain KIN4/I / DSM 18386 / JCM 14125)</name>
    <dbReference type="NCBI Taxonomy" id="453591"/>
    <lineage>
        <taxon>Archaea</taxon>
        <taxon>Thermoproteota</taxon>
        <taxon>Thermoprotei</taxon>
        <taxon>Desulfurococcales</taxon>
        <taxon>Desulfurococcaceae</taxon>
        <taxon>Ignicoccus</taxon>
    </lineage>
</organism>
<dbReference type="PhylomeDB" id="A8A9K5"/>
<dbReference type="InterPro" id="IPR016188">
    <property type="entry name" value="PurM-like_N"/>
</dbReference>
<dbReference type="Pfam" id="PF00586">
    <property type="entry name" value="AIRS"/>
    <property type="match status" value="1"/>
</dbReference>
<evidence type="ECO:0000313" key="3">
    <source>
        <dbReference type="Proteomes" id="UP000000262"/>
    </source>
</evidence>
<dbReference type="GeneID" id="5563074"/>
<evidence type="ECO:0000313" key="2">
    <source>
        <dbReference type="EMBL" id="ABU81607.1"/>
    </source>
</evidence>
<dbReference type="Gene3D" id="3.30.1330.10">
    <property type="entry name" value="PurM-like, N-terminal domain"/>
    <property type="match status" value="1"/>
</dbReference>
<dbReference type="AlphaFoldDB" id="A8A9K5"/>
<protein>
    <submittedName>
        <fullName evidence="2">AIR synthase related protein domain protein</fullName>
    </submittedName>
</protein>
<keyword evidence="3" id="KW-1185">Reference proteome</keyword>
<name>A8A9K5_IGNH4</name>
<dbReference type="InterPro" id="IPR036921">
    <property type="entry name" value="PurM-like_N_sf"/>
</dbReference>
<dbReference type="STRING" id="453591.Igni_0424"/>
<dbReference type="SUPFAM" id="SSF55326">
    <property type="entry name" value="PurM N-terminal domain-like"/>
    <property type="match status" value="1"/>
</dbReference>
<proteinExistence type="predicted"/>
<dbReference type="SUPFAM" id="SSF56042">
    <property type="entry name" value="PurM C-terminal domain-like"/>
    <property type="match status" value="1"/>
</dbReference>
<dbReference type="InterPro" id="IPR036676">
    <property type="entry name" value="PurM-like_C_sf"/>
</dbReference>
<dbReference type="Gene3D" id="3.90.650.10">
    <property type="entry name" value="PurM-like C-terminal domain"/>
    <property type="match status" value="1"/>
</dbReference>
<sequence length="416" mass="44127">MDLEDAIKFLLEKGLNKDQIISLVLPFLTVRKGLSLERALKLAEGLYEDAVQVLSNSGPYAPSPLGVRAGEGGVGSRGLGDWAVHEALTSLSGGGDAARVGDLVLAVDGFHSRLSSVPLLMGFHAVRAAVRDVMVSGGAPVASLIDVHVADDTDVAYLLDVTAGAYVAGELTGAPLVGGSTLRIGGDAVIGNRVTGGAFAVGRKVRDWSRFNASPGDELYATVGKGGGTVTAYALTHGRPELVKLTLNVDFVYDIKRAMEVECVKGAFDWTNGGIALDAFEISRKLGVKVVLWKSVYEAVHPELLKAFEEDGIDPLRTSVDSVVFVAERGCELPFVKVGEVEAGEGVYLEGEELEPAFREAPYTHSKRAVEGLERGADPEELKEYLTKRIEELRGAVLGVRRGPLGALEEEEGEGD</sequence>
<gene>
    <name evidence="2" type="ordered locus">Igni_0424</name>
</gene>
<dbReference type="EMBL" id="CP000816">
    <property type="protein sequence ID" value="ABU81607.1"/>
    <property type="molecule type" value="Genomic_DNA"/>
</dbReference>
<evidence type="ECO:0000259" key="1">
    <source>
        <dbReference type="Pfam" id="PF00586"/>
    </source>
</evidence>
<dbReference type="RefSeq" id="WP_011998459.1">
    <property type="nucleotide sequence ID" value="NC_009776.1"/>
</dbReference>
<dbReference type="eggNOG" id="arCOG00637">
    <property type="taxonomic scope" value="Archaea"/>
</dbReference>
<reference evidence="2 3" key="1">
    <citation type="journal article" date="2008" name="Genome Biol.">
        <title>A genomic analysis of the archaeal system Ignicoccus hospitalis-Nanoarchaeum equitans.</title>
        <authorList>
            <person name="Podar M."/>
            <person name="Anderson I."/>
            <person name="Makarova K.S."/>
            <person name="Elkins J.G."/>
            <person name="Ivanova N."/>
            <person name="Wall M.A."/>
            <person name="Lykidis A."/>
            <person name="Mavromatis K."/>
            <person name="Sun H."/>
            <person name="Hudson M.E."/>
            <person name="Chen W."/>
            <person name="Deciu C."/>
            <person name="Hutchison D."/>
            <person name="Eads J.R."/>
            <person name="Anderson A."/>
            <person name="Fernandes F."/>
            <person name="Szeto E."/>
            <person name="Lapidus A."/>
            <person name="Kyrpides N.C."/>
            <person name="Saier M.H.Jr."/>
            <person name="Richardson P.M."/>
            <person name="Rachel R."/>
            <person name="Huber H."/>
            <person name="Eisen J.A."/>
            <person name="Koonin E.V."/>
            <person name="Keller M."/>
            <person name="Stetter K.O."/>
        </authorList>
    </citation>
    <scope>NUCLEOTIDE SEQUENCE [LARGE SCALE GENOMIC DNA]</scope>
    <source>
        <strain evidence="3">KIN4/I / DSM 18386 / JCM 14125</strain>
    </source>
</reference>
<dbReference type="InterPro" id="IPR006283">
    <property type="entry name" value="ThiL-like"/>
</dbReference>
<dbReference type="PANTHER" id="PTHR30270">
    <property type="entry name" value="THIAMINE-MONOPHOSPHATE KINASE"/>
    <property type="match status" value="1"/>
</dbReference>
<dbReference type="OrthoDB" id="42306at2157"/>
<dbReference type="GO" id="GO:0009228">
    <property type="term" value="P:thiamine biosynthetic process"/>
    <property type="evidence" value="ECO:0007669"/>
    <property type="project" value="InterPro"/>
</dbReference>
<accession>A8A9K5</accession>
<dbReference type="GO" id="GO:0009030">
    <property type="term" value="F:thiamine-phosphate kinase activity"/>
    <property type="evidence" value="ECO:0007669"/>
    <property type="project" value="InterPro"/>
</dbReference>
<feature type="domain" description="PurM-like N-terminal" evidence="1">
    <location>
        <begin position="96"/>
        <end position="187"/>
    </location>
</feature>
<dbReference type="HOGENOM" id="CLU_648312_0_0_2"/>